<evidence type="ECO:0008006" key="3">
    <source>
        <dbReference type="Google" id="ProtNLM"/>
    </source>
</evidence>
<sequence>MSNEKKVIVQKLEFSGLMHIPPMNVPRKLLKELAYSFDLIKIHIGHPIWCIKHQPKKYRSCPCLECIWAALFNQKLTEEDKEVYRTFQGKILRQLIESMMEISVDRDEDRLKFKRIFILYIQMSFLLPTTINKISPIHIPSIFRVDTIREWNWGVYILNFLIKDISEHILKKKKFVDGCLYALIIHWTKELLVQRIEVEIKDHMNRPIRCLSLHGVEYHHLFLTFLLFFSF</sequence>
<evidence type="ECO:0000313" key="2">
    <source>
        <dbReference type="Proteomes" id="UP000289738"/>
    </source>
</evidence>
<keyword evidence="2" id="KW-1185">Reference proteome</keyword>
<dbReference type="EMBL" id="SDMP01000014">
    <property type="protein sequence ID" value="RYR14627.1"/>
    <property type="molecule type" value="Genomic_DNA"/>
</dbReference>
<proteinExistence type="predicted"/>
<name>A0A444ZKC5_ARAHY</name>
<reference evidence="1 2" key="1">
    <citation type="submission" date="2019-01" db="EMBL/GenBank/DDBJ databases">
        <title>Sequencing of cultivated peanut Arachis hypogaea provides insights into genome evolution and oil improvement.</title>
        <authorList>
            <person name="Chen X."/>
        </authorList>
    </citation>
    <scope>NUCLEOTIDE SEQUENCE [LARGE SCALE GENOMIC DNA]</scope>
    <source>
        <strain evidence="2">cv. Fuhuasheng</strain>
        <tissue evidence="1">Leaves</tissue>
    </source>
</reference>
<protein>
    <recommendedName>
        <fullName evidence="3">Aminotransferase-like plant mobile domain-containing protein</fullName>
    </recommendedName>
</protein>
<gene>
    <name evidence="1" type="ORF">Ahy_B04g071273</name>
</gene>
<comment type="caution">
    <text evidence="1">The sequence shown here is derived from an EMBL/GenBank/DDBJ whole genome shotgun (WGS) entry which is preliminary data.</text>
</comment>
<dbReference type="AlphaFoldDB" id="A0A444ZKC5"/>
<organism evidence="1 2">
    <name type="scientific">Arachis hypogaea</name>
    <name type="common">Peanut</name>
    <dbReference type="NCBI Taxonomy" id="3818"/>
    <lineage>
        <taxon>Eukaryota</taxon>
        <taxon>Viridiplantae</taxon>
        <taxon>Streptophyta</taxon>
        <taxon>Embryophyta</taxon>
        <taxon>Tracheophyta</taxon>
        <taxon>Spermatophyta</taxon>
        <taxon>Magnoliopsida</taxon>
        <taxon>eudicotyledons</taxon>
        <taxon>Gunneridae</taxon>
        <taxon>Pentapetalae</taxon>
        <taxon>rosids</taxon>
        <taxon>fabids</taxon>
        <taxon>Fabales</taxon>
        <taxon>Fabaceae</taxon>
        <taxon>Papilionoideae</taxon>
        <taxon>50 kb inversion clade</taxon>
        <taxon>dalbergioids sensu lato</taxon>
        <taxon>Dalbergieae</taxon>
        <taxon>Pterocarpus clade</taxon>
        <taxon>Arachis</taxon>
    </lineage>
</organism>
<evidence type="ECO:0000313" key="1">
    <source>
        <dbReference type="EMBL" id="RYR14627.1"/>
    </source>
</evidence>
<dbReference type="Proteomes" id="UP000289738">
    <property type="component" value="Chromosome B04"/>
</dbReference>
<accession>A0A444ZKC5</accession>